<organism evidence="3">
    <name type="scientific">marine sediment metagenome</name>
    <dbReference type="NCBI Taxonomy" id="412755"/>
    <lineage>
        <taxon>unclassified sequences</taxon>
        <taxon>metagenomes</taxon>
        <taxon>ecological metagenomes</taxon>
    </lineage>
</organism>
<feature type="non-terminal residue" evidence="3">
    <location>
        <position position="279"/>
    </location>
</feature>
<dbReference type="AlphaFoldDB" id="X1CCS4"/>
<name>X1CCS4_9ZZZZ</name>
<dbReference type="GO" id="GO:0016787">
    <property type="term" value="F:hydrolase activity"/>
    <property type="evidence" value="ECO:0007669"/>
    <property type="project" value="UniProtKB-KW"/>
</dbReference>
<dbReference type="SMART" id="SM00490">
    <property type="entry name" value="HELICc"/>
    <property type="match status" value="1"/>
</dbReference>
<dbReference type="PANTHER" id="PTHR47958">
    <property type="entry name" value="ATP-DEPENDENT RNA HELICASE DBP3"/>
    <property type="match status" value="1"/>
</dbReference>
<dbReference type="Gene3D" id="3.40.50.300">
    <property type="entry name" value="P-loop containing nucleotide triphosphate hydrolases"/>
    <property type="match status" value="1"/>
</dbReference>
<accession>X1CCS4</accession>
<sequence>KFPEVENPIPLYYQLNEDEDKIFNETIRLIAQRFKYARYTPLLYYKGKITQPEELSQRNMGKFMKVLLVKRLESSFYAFRNSIDRFIHSYEMFLKEFDNGNVYVSKKYINKIFELLENDDDEEVQRLIDEVKAERYDSKNFSDEFKIDLQNDLDILKKIKVLWEDVSRDPKLEKLHRELSENKILKNKKLIIFTESKETAEYLTGNIGSKALGYNGSSNEAVRDKVINNFDARARNPRDDYKILVSTEVLSEGVNLHGSNIVTNYDIPWNPTRMMQRVV</sequence>
<dbReference type="InterPro" id="IPR049730">
    <property type="entry name" value="SNF2/RAD54-like_C"/>
</dbReference>
<evidence type="ECO:0000259" key="2">
    <source>
        <dbReference type="PROSITE" id="PS51194"/>
    </source>
</evidence>
<gene>
    <name evidence="3" type="ORF">S01H4_46815</name>
</gene>
<evidence type="ECO:0000313" key="3">
    <source>
        <dbReference type="EMBL" id="GAG94073.1"/>
    </source>
</evidence>
<dbReference type="InterPro" id="IPR001650">
    <property type="entry name" value="Helicase_C-like"/>
</dbReference>
<dbReference type="PROSITE" id="PS51194">
    <property type="entry name" value="HELICASE_CTER"/>
    <property type="match status" value="1"/>
</dbReference>
<keyword evidence="1" id="KW-0378">Hydrolase</keyword>
<dbReference type="InterPro" id="IPR027417">
    <property type="entry name" value="P-loop_NTPase"/>
</dbReference>
<reference evidence="3" key="1">
    <citation type="journal article" date="2014" name="Front. Microbiol.">
        <title>High frequency of phylogenetically diverse reductive dehalogenase-homologous genes in deep subseafloor sedimentary metagenomes.</title>
        <authorList>
            <person name="Kawai M."/>
            <person name="Futagami T."/>
            <person name="Toyoda A."/>
            <person name="Takaki Y."/>
            <person name="Nishi S."/>
            <person name="Hori S."/>
            <person name="Arai W."/>
            <person name="Tsubouchi T."/>
            <person name="Morono Y."/>
            <person name="Uchiyama I."/>
            <person name="Ito T."/>
            <person name="Fujiyama A."/>
            <person name="Inagaki F."/>
            <person name="Takami H."/>
        </authorList>
    </citation>
    <scope>NUCLEOTIDE SEQUENCE</scope>
    <source>
        <strain evidence="3">Expedition CK06-06</strain>
    </source>
</reference>
<proteinExistence type="predicted"/>
<dbReference type="SUPFAM" id="SSF52540">
    <property type="entry name" value="P-loop containing nucleoside triphosphate hydrolases"/>
    <property type="match status" value="1"/>
</dbReference>
<dbReference type="Pfam" id="PF00271">
    <property type="entry name" value="Helicase_C"/>
    <property type="match status" value="1"/>
</dbReference>
<evidence type="ECO:0000256" key="1">
    <source>
        <dbReference type="ARBA" id="ARBA00022801"/>
    </source>
</evidence>
<dbReference type="EMBL" id="BART01026204">
    <property type="protein sequence ID" value="GAG94073.1"/>
    <property type="molecule type" value="Genomic_DNA"/>
</dbReference>
<comment type="caution">
    <text evidence="3">The sequence shown here is derived from an EMBL/GenBank/DDBJ whole genome shotgun (WGS) entry which is preliminary data.</text>
</comment>
<protein>
    <recommendedName>
        <fullName evidence="2">Helicase C-terminal domain-containing protein</fullName>
    </recommendedName>
</protein>
<feature type="non-terminal residue" evidence="3">
    <location>
        <position position="1"/>
    </location>
</feature>
<feature type="domain" description="Helicase C-terminal" evidence="2">
    <location>
        <begin position="171"/>
        <end position="279"/>
    </location>
</feature>
<dbReference type="CDD" id="cd18793">
    <property type="entry name" value="SF2_C_SNF"/>
    <property type="match status" value="1"/>
</dbReference>